<protein>
    <submittedName>
        <fullName evidence="2">Uncharacterized protein</fullName>
    </submittedName>
</protein>
<evidence type="ECO:0000313" key="2">
    <source>
        <dbReference type="EMBL" id="SDE84927.1"/>
    </source>
</evidence>
<organism evidence="2 3">
    <name type="scientific">Streptomyces griseoaurantiacus</name>
    <dbReference type="NCBI Taxonomy" id="68213"/>
    <lineage>
        <taxon>Bacteria</taxon>
        <taxon>Bacillati</taxon>
        <taxon>Actinomycetota</taxon>
        <taxon>Actinomycetes</taxon>
        <taxon>Kitasatosporales</taxon>
        <taxon>Streptomycetaceae</taxon>
        <taxon>Streptomyces</taxon>
        <taxon>Streptomyces aurantiacus group</taxon>
    </lineage>
</organism>
<feature type="region of interest" description="Disordered" evidence="1">
    <location>
        <begin position="1"/>
        <end position="73"/>
    </location>
</feature>
<feature type="compositionally biased region" description="Acidic residues" evidence="1">
    <location>
        <begin position="40"/>
        <end position="52"/>
    </location>
</feature>
<accession>A0A1G7GA03</accession>
<evidence type="ECO:0000256" key="1">
    <source>
        <dbReference type="SAM" id="MobiDB-lite"/>
    </source>
</evidence>
<dbReference type="AlphaFoldDB" id="A0A1G7GA03"/>
<dbReference type="EMBL" id="FNAX01000004">
    <property type="protein sequence ID" value="SDE84927.1"/>
    <property type="molecule type" value="Genomic_DNA"/>
</dbReference>
<feature type="compositionally biased region" description="Low complexity" evidence="1">
    <location>
        <begin position="14"/>
        <end position="26"/>
    </location>
</feature>
<proteinExistence type="predicted"/>
<dbReference type="Proteomes" id="UP000198614">
    <property type="component" value="Unassembled WGS sequence"/>
</dbReference>
<sequence length="73" mass="7882">MNGSSLIDSTSLFSAPEGAPRGSAAASPPPVTDPFHAPDFGDDADLGFEETEPFPPETVPERDAHRPRYRRSR</sequence>
<evidence type="ECO:0000313" key="3">
    <source>
        <dbReference type="Proteomes" id="UP000198614"/>
    </source>
</evidence>
<reference evidence="2 3" key="1">
    <citation type="submission" date="2016-10" db="EMBL/GenBank/DDBJ databases">
        <authorList>
            <person name="de Groot N.N."/>
        </authorList>
    </citation>
    <scope>NUCLEOTIDE SEQUENCE [LARGE SCALE GENOMIC DNA]</scope>
    <source>
        <strain evidence="2 3">CGMCC 4.1859</strain>
    </source>
</reference>
<gene>
    <name evidence="2" type="ORF">SAMN05216260_104149</name>
</gene>
<name>A0A1G7GA03_9ACTN</name>
<feature type="compositionally biased region" description="Polar residues" evidence="1">
    <location>
        <begin position="1"/>
        <end position="13"/>
    </location>
</feature>